<proteinExistence type="predicted"/>
<gene>
    <name evidence="2" type="ORF">HNR21_001150</name>
</gene>
<accession>A0A7W3MUU8</accession>
<keyword evidence="3" id="KW-1185">Reference proteome</keyword>
<feature type="region of interest" description="Disordered" evidence="1">
    <location>
        <begin position="1"/>
        <end position="26"/>
    </location>
</feature>
<name>A0A7W3MUU8_9ACTN</name>
<reference evidence="2 3" key="1">
    <citation type="submission" date="2020-08" db="EMBL/GenBank/DDBJ databases">
        <title>Sequencing the genomes of 1000 actinobacteria strains.</title>
        <authorList>
            <person name="Klenk H.-P."/>
        </authorList>
    </citation>
    <scope>NUCLEOTIDE SEQUENCE [LARGE SCALE GENOMIC DNA]</scope>
    <source>
        <strain evidence="2 3">DSM 45823</strain>
    </source>
</reference>
<comment type="caution">
    <text evidence="2">The sequence shown here is derived from an EMBL/GenBank/DDBJ whole genome shotgun (WGS) entry which is preliminary data.</text>
</comment>
<evidence type="ECO:0000256" key="1">
    <source>
        <dbReference type="SAM" id="MobiDB-lite"/>
    </source>
</evidence>
<protein>
    <recommendedName>
        <fullName evidence="4">Tetratricopeptide repeat protein</fullName>
    </recommendedName>
</protein>
<evidence type="ECO:0008006" key="4">
    <source>
        <dbReference type="Google" id="ProtNLM"/>
    </source>
</evidence>
<organism evidence="2 3">
    <name type="scientific">Thermomonospora cellulosilytica</name>
    <dbReference type="NCBI Taxonomy" id="1411118"/>
    <lineage>
        <taxon>Bacteria</taxon>
        <taxon>Bacillati</taxon>
        <taxon>Actinomycetota</taxon>
        <taxon>Actinomycetes</taxon>
        <taxon>Streptosporangiales</taxon>
        <taxon>Thermomonosporaceae</taxon>
        <taxon>Thermomonospora</taxon>
    </lineage>
</organism>
<dbReference type="Proteomes" id="UP000539313">
    <property type="component" value="Unassembled WGS sequence"/>
</dbReference>
<evidence type="ECO:0000313" key="2">
    <source>
        <dbReference type="EMBL" id="MBA9002268.1"/>
    </source>
</evidence>
<dbReference type="AlphaFoldDB" id="A0A7W3MUU8"/>
<dbReference type="EMBL" id="JACJII010000001">
    <property type="protein sequence ID" value="MBA9002268.1"/>
    <property type="molecule type" value="Genomic_DNA"/>
</dbReference>
<sequence>MLGRAPRDRHHQSDRRGDRDRGGTPSAGLARAYAARVYLTAAQGDFVQAHASLADLKRTFDLFPQDTEQSVLAFRETQLRWAESYAHILAGDSRARETVAHALDLYPSDAHGPRSNLELMDAAALIRAREVEAGLEQALTVVERHPDATTAARVVLTGQILRTLPSKARELPAARELQALTAGT</sequence>
<dbReference type="RefSeq" id="WP_182704353.1">
    <property type="nucleotide sequence ID" value="NZ_JACJII010000001.1"/>
</dbReference>
<evidence type="ECO:0000313" key="3">
    <source>
        <dbReference type="Proteomes" id="UP000539313"/>
    </source>
</evidence>